<dbReference type="Proteomes" id="UP000002744">
    <property type="component" value="Chromosome"/>
</dbReference>
<feature type="domain" description="Imelysin-like" evidence="3">
    <location>
        <begin position="37"/>
        <end position="392"/>
    </location>
</feature>
<proteinExistence type="predicted"/>
<dbReference type="KEGG" id="las:CLIBASIA_02610"/>
<dbReference type="InterPro" id="IPR018976">
    <property type="entry name" value="Imelysin-like"/>
</dbReference>
<protein>
    <recommendedName>
        <fullName evidence="3">Imelysin-like domain-containing protein</fullName>
    </recommendedName>
</protein>
<sequence>MYFITIISIVFTLPSHALSIVPNVSLEKVLQNYATIAHAKYEDALMCARTLDSAIETLVTTPNKKNLENARLQWIRARIPYQQSEVYRFGNKIVDTWDKKVNAWPLDEGFIDYVDSSYGKENEENNLYTANIIANSKIIVNEKEIDLSIISPDLLRKLHRANGIDTNITTGYHVIEFLLWGQDLKTNVREPGNRPYTDFDIGNCTGGHCRRRVEYLKVVSKILVSDLEEMMKAWGPDGQATKDLMKDINAGLNSIITGMTSLSYNELAGERMNLGLILHDPEQEIDCFSDNTYASYLNDVIGIISSYTGEYIRMNGEKIHGASIHDLISHNNRNLAQEINDKFSNTMKDFHILKDRAENIESFDQMISENNPEGNKIVRNLINDLITQTESLRKIRIALDLIEPNRVIGNVP</sequence>
<evidence type="ECO:0000259" key="3">
    <source>
        <dbReference type="Pfam" id="PF09375"/>
    </source>
</evidence>
<dbReference type="InterPro" id="IPR038352">
    <property type="entry name" value="Imelysin_sf"/>
</dbReference>
<dbReference type="RefSeq" id="WP_015824905.1">
    <property type="nucleotide sequence ID" value="NC_012985.3"/>
</dbReference>
<dbReference type="HOGENOM" id="CLU_048993_0_0_5"/>
<reference evidence="4 5" key="2">
    <citation type="journal article" date="2011" name="Appl. Environ. Microbiol.">
        <title>Diversity and plasticity of the intracellular plant pathogen and insect symbiont, 'Candidatus Liberibacter asiaticus', revealed by hyper variable prophage genes with intragenic tandem repeats.</title>
        <authorList>
            <person name="Zhou L."/>
            <person name="Powell C.A."/>
            <person name="Hoffman M.T."/>
            <person name="Li W."/>
            <person name="Fan G."/>
            <person name="Liu B."/>
            <person name="Lin H."/>
            <person name="Duan Y."/>
        </authorList>
    </citation>
    <scope>NUCLEOTIDE SEQUENCE [LARGE SCALE GENOMIC DNA]</scope>
    <source>
        <strain evidence="5">psy62</strain>
    </source>
</reference>
<evidence type="ECO:0000256" key="1">
    <source>
        <dbReference type="ARBA" id="ARBA00004196"/>
    </source>
</evidence>
<comment type="subcellular location">
    <subcellularLocation>
        <location evidence="1">Cell envelope</location>
    </subcellularLocation>
</comment>
<evidence type="ECO:0000313" key="5">
    <source>
        <dbReference type="Proteomes" id="UP000002744"/>
    </source>
</evidence>
<evidence type="ECO:0000313" key="4">
    <source>
        <dbReference type="EMBL" id="ACT57108.1"/>
    </source>
</evidence>
<name>C6XFF5_LIBAP</name>
<accession>C6XFF5</accession>
<dbReference type="SMR" id="C6XFF5"/>
<keyword evidence="2" id="KW-0732">Signal</keyword>
<organism evidence="4 5">
    <name type="scientific">Liberibacter asiaticus (strain psy62)</name>
    <dbReference type="NCBI Taxonomy" id="537021"/>
    <lineage>
        <taxon>Bacteria</taxon>
        <taxon>Pseudomonadati</taxon>
        <taxon>Pseudomonadota</taxon>
        <taxon>Alphaproteobacteria</taxon>
        <taxon>Hyphomicrobiales</taxon>
        <taxon>Rhizobiaceae</taxon>
        <taxon>Liberibacter</taxon>
    </lineage>
</organism>
<gene>
    <name evidence="4" type="ordered locus">CLIBASIA_02610</name>
</gene>
<dbReference type="EMBL" id="CP001677">
    <property type="protein sequence ID" value="ACT57108.1"/>
    <property type="molecule type" value="Genomic_DNA"/>
</dbReference>
<dbReference type="GO" id="GO:0030313">
    <property type="term" value="C:cell envelope"/>
    <property type="evidence" value="ECO:0007669"/>
    <property type="project" value="UniProtKB-SubCell"/>
</dbReference>
<dbReference type="STRING" id="537021.CLIBASIA_02610"/>
<dbReference type="Gene3D" id="1.20.1420.20">
    <property type="entry name" value="M75 peptidase, HXXE motif"/>
    <property type="match status" value="1"/>
</dbReference>
<dbReference type="Pfam" id="PF09375">
    <property type="entry name" value="Peptidase_M75"/>
    <property type="match status" value="1"/>
</dbReference>
<dbReference type="AlphaFoldDB" id="C6XFF5"/>
<dbReference type="eggNOG" id="COG3487">
    <property type="taxonomic scope" value="Bacteria"/>
</dbReference>
<reference evidence="4 5" key="1">
    <citation type="journal article" date="2009" name="Mol. Plant Microbe Interact.">
        <title>Complete genome sequence of citrus huanglongbing bacterium, 'Candidatus Liberibacter asiaticus' obtained through metagenomics.</title>
        <authorList>
            <person name="Duan Y."/>
            <person name="Zhou L."/>
            <person name="Hall D.G."/>
            <person name="Li W."/>
            <person name="Doddapaneni H."/>
            <person name="Lin H."/>
            <person name="Liu L."/>
            <person name="Vahling C.M."/>
            <person name="Gabriel D.W."/>
            <person name="Williams K.P."/>
            <person name="Dickerman A."/>
            <person name="Sun Y."/>
            <person name="Gottwald T."/>
        </authorList>
    </citation>
    <scope>NUCLEOTIDE SEQUENCE [LARGE SCALE GENOMIC DNA]</scope>
    <source>
        <strain evidence="5">psy62</strain>
    </source>
</reference>
<evidence type="ECO:0000256" key="2">
    <source>
        <dbReference type="ARBA" id="ARBA00022729"/>
    </source>
</evidence>
<dbReference type="CDD" id="cd14657">
    <property type="entry name" value="Imelysin_IrpA-like"/>
    <property type="match status" value="1"/>
</dbReference>